<dbReference type="GeneID" id="118349670"/>
<dbReference type="Proteomes" id="UP000235220">
    <property type="component" value="Chromosome 10"/>
</dbReference>
<dbReference type="Gene3D" id="3.10.10.10">
    <property type="entry name" value="HIV Type 1 Reverse Transcriptase, subunit A, domain 1"/>
    <property type="match status" value="1"/>
</dbReference>
<protein>
    <submittedName>
        <fullName evidence="3">Uncharacterized protein LOC118349670</fullName>
    </submittedName>
</protein>
<dbReference type="InterPro" id="IPR043502">
    <property type="entry name" value="DNA/RNA_pol_sf"/>
</dbReference>
<dbReference type="OrthoDB" id="1935543at2759"/>
<dbReference type="AlphaFoldDB" id="A0A6P9EV23"/>
<evidence type="ECO:0000313" key="2">
    <source>
        <dbReference type="Proteomes" id="UP000235220"/>
    </source>
</evidence>
<sequence length="215" mass="24115">MKKAAQEKTGFITDHGLYCYKVMPFGLKNTGATYQRGIEANPEKLRAIIEMKSPTNLNEIQKLAGKIATLNRWSIELSEYEISYKPKNDVKGQILADFVAGFSNFKEEVQKPPEKNPWQVYVDGSEEESVLAGLTITRVLGGEEVEMKADSQEESVYMMKEVHEGICGSHSRGRSLVAKIVRACYYWPNALKDAKEFVKKCVQCQIHVPIPGAPP</sequence>
<dbReference type="Gene3D" id="1.10.340.70">
    <property type="match status" value="1"/>
</dbReference>
<name>A0A6P9EV23_JUGRE</name>
<dbReference type="Pfam" id="PF17921">
    <property type="entry name" value="Integrase_H2C2"/>
    <property type="match status" value="1"/>
</dbReference>
<keyword evidence="2" id="KW-1185">Reference proteome</keyword>
<reference evidence="3" key="1">
    <citation type="submission" date="2025-08" db="UniProtKB">
        <authorList>
            <consortium name="RefSeq"/>
        </authorList>
    </citation>
    <scope>IDENTIFICATION</scope>
    <source>
        <tissue evidence="3">Leaves</tissue>
    </source>
</reference>
<dbReference type="SUPFAM" id="SSF56672">
    <property type="entry name" value="DNA/RNA polymerases"/>
    <property type="match status" value="1"/>
</dbReference>
<dbReference type="InterPro" id="IPR041588">
    <property type="entry name" value="Integrase_H2C2"/>
</dbReference>
<evidence type="ECO:0000259" key="1">
    <source>
        <dbReference type="Pfam" id="PF17921"/>
    </source>
</evidence>
<dbReference type="PANTHER" id="PTHR48475:SF2">
    <property type="entry name" value="RIBONUCLEASE H"/>
    <property type="match status" value="1"/>
</dbReference>
<gene>
    <name evidence="3" type="primary">LOC118349670</name>
</gene>
<dbReference type="KEGG" id="jre:118349670"/>
<feature type="domain" description="Integrase zinc-binding" evidence="1">
    <location>
        <begin position="158"/>
        <end position="206"/>
    </location>
</feature>
<evidence type="ECO:0000313" key="3">
    <source>
        <dbReference type="RefSeq" id="XP_035551081.1"/>
    </source>
</evidence>
<dbReference type="PANTHER" id="PTHR48475">
    <property type="entry name" value="RIBONUCLEASE H"/>
    <property type="match status" value="1"/>
</dbReference>
<accession>A0A6P9EV23</accession>
<organism evidence="2 3">
    <name type="scientific">Juglans regia</name>
    <name type="common">English walnut</name>
    <dbReference type="NCBI Taxonomy" id="51240"/>
    <lineage>
        <taxon>Eukaryota</taxon>
        <taxon>Viridiplantae</taxon>
        <taxon>Streptophyta</taxon>
        <taxon>Embryophyta</taxon>
        <taxon>Tracheophyta</taxon>
        <taxon>Spermatophyta</taxon>
        <taxon>Magnoliopsida</taxon>
        <taxon>eudicotyledons</taxon>
        <taxon>Gunneridae</taxon>
        <taxon>Pentapetalae</taxon>
        <taxon>rosids</taxon>
        <taxon>fabids</taxon>
        <taxon>Fagales</taxon>
        <taxon>Juglandaceae</taxon>
        <taxon>Juglans</taxon>
    </lineage>
</organism>
<dbReference type="InParanoid" id="A0A6P9EV23"/>
<dbReference type="RefSeq" id="XP_035551081.1">
    <property type="nucleotide sequence ID" value="XM_035695188.1"/>
</dbReference>
<proteinExistence type="predicted"/>